<dbReference type="AlphaFoldDB" id="A0AAE3K633"/>
<dbReference type="Proteomes" id="UP001202674">
    <property type="component" value="Unassembled WGS sequence"/>
</dbReference>
<organism evidence="2 3">
    <name type="scientific">Natranaeroarchaeum aerophilus</name>
    <dbReference type="NCBI Taxonomy" id="2917711"/>
    <lineage>
        <taxon>Archaea</taxon>
        <taxon>Methanobacteriati</taxon>
        <taxon>Methanobacteriota</taxon>
        <taxon>Stenosarchaea group</taxon>
        <taxon>Halobacteria</taxon>
        <taxon>Halobacteriales</taxon>
        <taxon>Natronoarchaeaceae</taxon>
        <taxon>Natranaeroarchaeum</taxon>
    </lineage>
</organism>
<name>A0AAE3K633_9EURY</name>
<proteinExistence type="predicted"/>
<feature type="region of interest" description="Disordered" evidence="1">
    <location>
        <begin position="20"/>
        <end position="69"/>
    </location>
</feature>
<sequence length="192" mass="21136">MSFPPTRRKLLGSVGIALTAGCLSDDDDDDQTGENRDERDDSDTNSTNHNDSDECDLTPRSGQGRSEPIETAVTVDDVDDIEKECASAAADAAIDHLDDSLDVDLSDPDSYWISSVLRQTADGYRIEIHIIAANSGGDDGSYLYCPPEQFEFESAIEALPSRVNVTLNVNDEENGYECSHEVWAIQEERHYD</sequence>
<gene>
    <name evidence="2" type="ORF">AArcSt11_13015</name>
</gene>
<evidence type="ECO:0000313" key="2">
    <source>
        <dbReference type="EMBL" id="MCL9814573.1"/>
    </source>
</evidence>
<keyword evidence="3" id="KW-1185">Reference proteome</keyword>
<reference evidence="2 3" key="1">
    <citation type="journal article" date="2022" name="Syst. Appl. Microbiol.">
        <title>Natronocalculus amylovorans gen. nov., sp. nov., and Natranaeroarchaeum aerophilus sp. nov., dominant culturable amylolytic natronoarchaea from hypersaline soda lakes in southwestern Siberia.</title>
        <authorList>
            <person name="Sorokin D.Y."/>
            <person name="Elcheninov A.G."/>
            <person name="Khizhniak T.V."/>
            <person name="Koenen M."/>
            <person name="Bale N.J."/>
            <person name="Damste J.S.S."/>
            <person name="Kublanov I.V."/>
        </authorList>
    </citation>
    <scope>NUCLEOTIDE SEQUENCE [LARGE SCALE GENOMIC DNA]</scope>
    <source>
        <strain evidence="2 3">AArc-St1-1</strain>
    </source>
</reference>
<evidence type="ECO:0000313" key="3">
    <source>
        <dbReference type="Proteomes" id="UP001202674"/>
    </source>
</evidence>
<protein>
    <submittedName>
        <fullName evidence="2">Uncharacterized protein</fullName>
    </submittedName>
</protein>
<dbReference type="EMBL" id="JAKRVY010000008">
    <property type="protein sequence ID" value="MCL9814573.1"/>
    <property type="molecule type" value="Genomic_DNA"/>
</dbReference>
<accession>A0AAE3K633</accession>
<dbReference type="PROSITE" id="PS51257">
    <property type="entry name" value="PROKAR_LIPOPROTEIN"/>
    <property type="match status" value="1"/>
</dbReference>
<evidence type="ECO:0000256" key="1">
    <source>
        <dbReference type="SAM" id="MobiDB-lite"/>
    </source>
</evidence>
<comment type="caution">
    <text evidence="2">The sequence shown here is derived from an EMBL/GenBank/DDBJ whole genome shotgun (WGS) entry which is preliminary data.</text>
</comment>